<proteinExistence type="predicted"/>
<accession>A0A6T9EAG2</accession>
<dbReference type="EMBL" id="HBHX01023094">
    <property type="protein sequence ID" value="CAE0112161.1"/>
    <property type="molecule type" value="Transcribed_RNA"/>
</dbReference>
<dbReference type="AlphaFoldDB" id="A0A6T9EAG2"/>
<gene>
    <name evidence="2" type="ORF">HERI1096_LOCUS12820</name>
    <name evidence="3" type="ORF">HERI1096_LOCUS12821</name>
    <name evidence="4" type="ORF">HERI1096_LOCUS12822</name>
    <name evidence="5" type="ORF">HERI1096_LOCUS12823</name>
</gene>
<feature type="compositionally biased region" description="Basic residues" evidence="1">
    <location>
        <begin position="9"/>
        <end position="20"/>
    </location>
</feature>
<protein>
    <submittedName>
        <fullName evidence="3">Uncharacterized protein</fullName>
    </submittedName>
</protein>
<evidence type="ECO:0000313" key="5">
    <source>
        <dbReference type="EMBL" id="CAE0112163.1"/>
    </source>
</evidence>
<evidence type="ECO:0000256" key="1">
    <source>
        <dbReference type="SAM" id="MobiDB-lite"/>
    </source>
</evidence>
<organism evidence="3">
    <name type="scientific">Haptolina ericina</name>
    <dbReference type="NCBI Taxonomy" id="156174"/>
    <lineage>
        <taxon>Eukaryota</taxon>
        <taxon>Haptista</taxon>
        <taxon>Haptophyta</taxon>
        <taxon>Prymnesiophyceae</taxon>
        <taxon>Prymnesiales</taxon>
        <taxon>Prymnesiaceae</taxon>
        <taxon>Haptolina</taxon>
    </lineage>
</organism>
<feature type="region of interest" description="Disordered" evidence="1">
    <location>
        <begin position="1"/>
        <end position="93"/>
    </location>
</feature>
<dbReference type="EMBL" id="HBHX01023096">
    <property type="protein sequence ID" value="CAE0112163.1"/>
    <property type="molecule type" value="Transcribed_RNA"/>
</dbReference>
<name>A0A6T9EAG2_9EUKA</name>
<evidence type="ECO:0000313" key="2">
    <source>
        <dbReference type="EMBL" id="CAE0112160.1"/>
    </source>
</evidence>
<feature type="compositionally biased region" description="Low complexity" evidence="1">
    <location>
        <begin position="69"/>
        <end position="81"/>
    </location>
</feature>
<dbReference type="EMBL" id="HBHX01023093">
    <property type="protein sequence ID" value="CAE0112160.1"/>
    <property type="molecule type" value="Transcribed_RNA"/>
</dbReference>
<feature type="compositionally biased region" description="Basic and acidic residues" evidence="1">
    <location>
        <begin position="82"/>
        <end position="92"/>
    </location>
</feature>
<dbReference type="EMBL" id="HBHX01023095">
    <property type="protein sequence ID" value="CAE0112162.1"/>
    <property type="molecule type" value="Transcribed_RNA"/>
</dbReference>
<reference evidence="3" key="1">
    <citation type="submission" date="2021-01" db="EMBL/GenBank/DDBJ databases">
        <authorList>
            <person name="Corre E."/>
            <person name="Pelletier E."/>
            <person name="Niang G."/>
            <person name="Scheremetjew M."/>
            <person name="Finn R."/>
            <person name="Kale V."/>
            <person name="Holt S."/>
            <person name="Cochrane G."/>
            <person name="Meng A."/>
            <person name="Brown T."/>
            <person name="Cohen L."/>
        </authorList>
    </citation>
    <scope>NUCLEOTIDE SEQUENCE</scope>
    <source>
        <strain evidence="3">CCMP281</strain>
    </source>
</reference>
<evidence type="ECO:0000313" key="4">
    <source>
        <dbReference type="EMBL" id="CAE0112162.1"/>
    </source>
</evidence>
<feature type="compositionally biased region" description="Basic and acidic residues" evidence="1">
    <location>
        <begin position="21"/>
        <end position="30"/>
    </location>
</feature>
<evidence type="ECO:0000313" key="3">
    <source>
        <dbReference type="EMBL" id="CAE0112161.1"/>
    </source>
</evidence>
<sequence length="245" mass="25623">MTVFSRNAKGGKQKGGKHKSKQEVRRERTARAPAPAPTSVPPTTAEEQLKAKRAAGAAKVKAWRDRTGGKAAAAPKPGAKPASKEQRTKQEASKAIAVLPKGLCATAAGRSTAYETAGRKGDGARQALERDVRSSVAKVKKLKSQGKMAQAAAVVSGFNNDPAVRPLLPAAVGRESLDATVAETMIANAGDLIANQTRGGGRGSRTSQAALGQGLCYWTHHAMPNASAQPRGGLDECKLYVCWYI</sequence>